<dbReference type="PANTHER" id="PTHR24171">
    <property type="entry name" value="ANKYRIN REPEAT DOMAIN-CONTAINING PROTEIN 39-RELATED"/>
    <property type="match status" value="1"/>
</dbReference>
<evidence type="ECO:0000256" key="2">
    <source>
        <dbReference type="ARBA" id="ARBA00023043"/>
    </source>
</evidence>
<dbReference type="SMART" id="SM00248">
    <property type="entry name" value="ANK"/>
    <property type="match status" value="3"/>
</dbReference>
<dbReference type="InterPro" id="IPR002110">
    <property type="entry name" value="Ankyrin_rpt"/>
</dbReference>
<gene>
    <name evidence="4" type="ORF">QBC40DRAFT_336683</name>
</gene>
<evidence type="ECO:0000313" key="5">
    <source>
        <dbReference type="Proteomes" id="UP001303160"/>
    </source>
</evidence>
<reference evidence="4" key="2">
    <citation type="submission" date="2023-05" db="EMBL/GenBank/DDBJ databases">
        <authorList>
            <consortium name="Lawrence Berkeley National Laboratory"/>
            <person name="Steindorff A."/>
            <person name="Hensen N."/>
            <person name="Bonometti L."/>
            <person name="Westerberg I."/>
            <person name="Brannstrom I.O."/>
            <person name="Guillou S."/>
            <person name="Cros-Aarteil S."/>
            <person name="Calhoun S."/>
            <person name="Haridas S."/>
            <person name="Kuo A."/>
            <person name="Mondo S."/>
            <person name="Pangilinan J."/>
            <person name="Riley R."/>
            <person name="Labutti K."/>
            <person name="Andreopoulos B."/>
            <person name="Lipzen A."/>
            <person name="Chen C."/>
            <person name="Yanf M."/>
            <person name="Daum C."/>
            <person name="Ng V."/>
            <person name="Clum A."/>
            <person name="Ohm R."/>
            <person name="Martin F."/>
            <person name="Silar P."/>
            <person name="Natvig D."/>
            <person name="Lalanne C."/>
            <person name="Gautier V."/>
            <person name="Ament-Velasquez S.L."/>
            <person name="Kruys A."/>
            <person name="Hutchinson M.I."/>
            <person name="Powell A.J."/>
            <person name="Barry K."/>
            <person name="Miller A.N."/>
            <person name="Grigoriev I.V."/>
            <person name="Debuchy R."/>
            <person name="Gladieux P."/>
            <person name="Thoren M.H."/>
            <person name="Johannesson H."/>
        </authorList>
    </citation>
    <scope>NUCLEOTIDE SEQUENCE</scope>
    <source>
        <strain evidence="4">CBS 315.58</strain>
    </source>
</reference>
<dbReference type="SUPFAM" id="SSF48403">
    <property type="entry name" value="Ankyrin repeat"/>
    <property type="match status" value="1"/>
</dbReference>
<dbReference type="PROSITE" id="PS50297">
    <property type="entry name" value="ANK_REP_REGION"/>
    <property type="match status" value="2"/>
</dbReference>
<accession>A0AAN6XQK3</accession>
<dbReference type="Gene3D" id="3.40.390.10">
    <property type="entry name" value="Collagenase (Catalytic Domain)"/>
    <property type="match status" value="1"/>
</dbReference>
<dbReference type="PROSITE" id="PS50088">
    <property type="entry name" value="ANK_REPEAT"/>
    <property type="match status" value="2"/>
</dbReference>
<keyword evidence="1" id="KW-0677">Repeat</keyword>
<proteinExistence type="predicted"/>
<dbReference type="GO" id="GO:0008237">
    <property type="term" value="F:metallopeptidase activity"/>
    <property type="evidence" value="ECO:0007669"/>
    <property type="project" value="InterPro"/>
</dbReference>
<protein>
    <recommendedName>
        <fullName evidence="6">Peptidase metallopeptidase domain-containing protein</fullName>
    </recommendedName>
</protein>
<dbReference type="Gene3D" id="1.25.40.20">
    <property type="entry name" value="Ankyrin repeat-containing domain"/>
    <property type="match status" value="2"/>
</dbReference>
<dbReference type="AlphaFoldDB" id="A0AAN6XQK3"/>
<dbReference type="InterPro" id="IPR036770">
    <property type="entry name" value="Ankyrin_rpt-contain_sf"/>
</dbReference>
<dbReference type="Proteomes" id="UP001303160">
    <property type="component" value="Unassembled WGS sequence"/>
</dbReference>
<keyword evidence="2 3" id="KW-0040">ANK repeat</keyword>
<dbReference type="InterPro" id="IPR024079">
    <property type="entry name" value="MetalloPept_cat_dom_sf"/>
</dbReference>
<dbReference type="PANTHER" id="PTHR24171:SF10">
    <property type="entry name" value="ANKYRIN REPEAT DOMAIN-CONTAINING PROTEIN 29-LIKE"/>
    <property type="match status" value="1"/>
</dbReference>
<comment type="caution">
    <text evidence="4">The sequence shown here is derived from an EMBL/GenBank/DDBJ whole genome shotgun (WGS) entry which is preliminary data.</text>
</comment>
<feature type="repeat" description="ANK" evidence="3">
    <location>
        <begin position="326"/>
        <end position="359"/>
    </location>
</feature>
<evidence type="ECO:0000313" key="4">
    <source>
        <dbReference type="EMBL" id="KAK4204780.1"/>
    </source>
</evidence>
<dbReference type="Pfam" id="PF12796">
    <property type="entry name" value="Ank_2"/>
    <property type="match status" value="1"/>
</dbReference>
<evidence type="ECO:0008006" key="6">
    <source>
        <dbReference type="Google" id="ProtNLM"/>
    </source>
</evidence>
<dbReference type="SUPFAM" id="SSF55486">
    <property type="entry name" value="Metalloproteases ('zincins'), catalytic domain"/>
    <property type="match status" value="1"/>
</dbReference>
<name>A0AAN6XQK3_9PEZI</name>
<organism evidence="4 5">
    <name type="scientific">Triangularia verruculosa</name>
    <dbReference type="NCBI Taxonomy" id="2587418"/>
    <lineage>
        <taxon>Eukaryota</taxon>
        <taxon>Fungi</taxon>
        <taxon>Dikarya</taxon>
        <taxon>Ascomycota</taxon>
        <taxon>Pezizomycotina</taxon>
        <taxon>Sordariomycetes</taxon>
        <taxon>Sordariomycetidae</taxon>
        <taxon>Sordariales</taxon>
        <taxon>Podosporaceae</taxon>
        <taxon>Triangularia</taxon>
    </lineage>
</organism>
<dbReference type="EMBL" id="MU863880">
    <property type="protein sequence ID" value="KAK4204780.1"/>
    <property type="molecule type" value="Genomic_DNA"/>
</dbReference>
<reference evidence="4" key="1">
    <citation type="journal article" date="2023" name="Mol. Phylogenet. Evol.">
        <title>Genome-scale phylogeny and comparative genomics of the fungal order Sordariales.</title>
        <authorList>
            <person name="Hensen N."/>
            <person name="Bonometti L."/>
            <person name="Westerberg I."/>
            <person name="Brannstrom I.O."/>
            <person name="Guillou S."/>
            <person name="Cros-Aarteil S."/>
            <person name="Calhoun S."/>
            <person name="Haridas S."/>
            <person name="Kuo A."/>
            <person name="Mondo S."/>
            <person name="Pangilinan J."/>
            <person name="Riley R."/>
            <person name="LaButti K."/>
            <person name="Andreopoulos B."/>
            <person name="Lipzen A."/>
            <person name="Chen C."/>
            <person name="Yan M."/>
            <person name="Daum C."/>
            <person name="Ng V."/>
            <person name="Clum A."/>
            <person name="Steindorff A."/>
            <person name="Ohm R.A."/>
            <person name="Martin F."/>
            <person name="Silar P."/>
            <person name="Natvig D.O."/>
            <person name="Lalanne C."/>
            <person name="Gautier V."/>
            <person name="Ament-Velasquez S.L."/>
            <person name="Kruys A."/>
            <person name="Hutchinson M.I."/>
            <person name="Powell A.J."/>
            <person name="Barry K."/>
            <person name="Miller A.N."/>
            <person name="Grigoriev I.V."/>
            <person name="Debuchy R."/>
            <person name="Gladieux P."/>
            <person name="Hiltunen Thoren M."/>
            <person name="Johannesson H."/>
        </authorList>
    </citation>
    <scope>NUCLEOTIDE SEQUENCE</scope>
    <source>
        <strain evidence="4">CBS 315.58</strain>
    </source>
</reference>
<evidence type="ECO:0000256" key="1">
    <source>
        <dbReference type="ARBA" id="ARBA00022737"/>
    </source>
</evidence>
<keyword evidence="5" id="KW-1185">Reference proteome</keyword>
<feature type="repeat" description="ANK" evidence="3">
    <location>
        <begin position="360"/>
        <end position="392"/>
    </location>
</feature>
<evidence type="ECO:0000256" key="3">
    <source>
        <dbReference type="PROSITE-ProRule" id="PRU00023"/>
    </source>
</evidence>
<sequence length="432" mass="48382">MPSYDLGIATFEASKPEVNFDFSFFHPHAHASLDLFEEVKDLDLLPSGYTVVAPPSEQQDRLHRALKASVGSILFAMTPCPDAPCATMLPPHQSSHNCQLSDSLELAVAKRWIWETGQTIRVRFLNGTPDVHEKVRKWGTQWLEYANLRMDFVDESDTDPVDIRISFDKDKPTRSCIGTLCRGVAQDEATMNFDDPAAAEFEGVVLHEFGHALGCIHEHQSPAGGISWDKPFLYGYYSIMCELTKADVDNNILYRYTDADIKEMNLQNSSFDRQSVMMYEIKPRMTTDNMTVERCQKLSAWDKHFIAAAYPPKTIGKENVNVLDDRGGFPLYWAAAGGHLDDVEDLLDNRGADVNLRTEFDWTALHWAAGNGHVAVVRHLLLYGARVNVFSDTNKTPLDLARINGNSEIIKLLEKAAEKQAKAEVPAHGPVV</sequence>